<dbReference type="GO" id="GO:0003678">
    <property type="term" value="F:DNA helicase activity"/>
    <property type="evidence" value="ECO:0007669"/>
    <property type="project" value="UniProtKB-EC"/>
</dbReference>
<dbReference type="EC" id="3.6.4.12" evidence="2"/>
<comment type="caution">
    <text evidence="2">The sequence shown here is derived from an EMBL/GenBank/DDBJ whole genome shotgun (WGS) entry which is preliminary data.</text>
</comment>
<organism evidence="2 3">
    <name type="scientific">Mycoplasma yeatsii</name>
    <dbReference type="NCBI Taxonomy" id="51365"/>
    <lineage>
        <taxon>Bacteria</taxon>
        <taxon>Bacillati</taxon>
        <taxon>Mycoplasmatota</taxon>
        <taxon>Mollicutes</taxon>
        <taxon>Mycoplasmataceae</taxon>
        <taxon>Mycoplasma</taxon>
    </lineage>
</organism>
<keyword evidence="3" id="KW-1185">Reference proteome</keyword>
<keyword evidence="2" id="KW-0067">ATP-binding</keyword>
<dbReference type="EMBL" id="JAUSWP010000002">
    <property type="protein sequence ID" value="MDQ0567754.1"/>
    <property type="molecule type" value="Genomic_DNA"/>
</dbReference>
<dbReference type="InterPro" id="IPR007421">
    <property type="entry name" value="Schlafen_AlbA_2_dom"/>
</dbReference>
<name>A0ABU0NED8_9MOLU</name>
<dbReference type="InterPro" id="IPR038475">
    <property type="entry name" value="RecG_C_sf"/>
</dbReference>
<feature type="domain" description="Schlafen AlbA-2" evidence="1">
    <location>
        <begin position="7"/>
        <end position="123"/>
    </location>
</feature>
<dbReference type="Pfam" id="PF04326">
    <property type="entry name" value="SLFN_AlbA_2"/>
    <property type="match status" value="1"/>
</dbReference>
<sequence length="461" mass="53181">MIEIPVESSLHENKETFDEKRPINILKTVCAFANTNTGSIYIGVNDKREVVGVNDIENKINKISSFIKDRIKPIPKFEIKTQVIENKTVIILVVEKGTETPYLLTEQNGINAYIRYGDQTHKASRDEILTLTLEGKNLSYDSLLTDIPWENATFNILNNYFREKGIRVIEGYNDLVSLELAKNNVLTNAGALLADNGFVKNSLVFATNWKGLEKSNDNKNKDLRNFSGNILEILRNSMQFIMNNSHIDFKKIETERLEFPDYPELAVREALVNALVHRDYSNYYDQVNIDMYTNRLEISSPGGMIDRTKIQDLDPYKIVSKRRNPILANIFSLLKLMERRGSGIKEILNIYSGQENYSLNHTPEFTSDDKSFVVILKNLNYENQNNQTFRTSDNTRSNTEDQIRIVLEFAQKTYKFKRIDIDNLLNVSPSRSRVILNELVENNKLVTIGSFKDKEYIFNKK</sequence>
<dbReference type="RefSeq" id="WP_307444692.1">
    <property type="nucleotide sequence ID" value="NZ_JAUSWP010000002.1"/>
</dbReference>
<evidence type="ECO:0000313" key="2">
    <source>
        <dbReference type="EMBL" id="MDQ0567754.1"/>
    </source>
</evidence>
<dbReference type="GO" id="GO:0016787">
    <property type="term" value="F:hydrolase activity"/>
    <property type="evidence" value="ECO:0007669"/>
    <property type="project" value="UniProtKB-KW"/>
</dbReference>
<reference evidence="2" key="1">
    <citation type="submission" date="2023-07" db="EMBL/GenBank/DDBJ databases">
        <title>Genomic Encyclopedia of Type Strains, Phase IV (KMG-IV): sequencing the most valuable type-strain genomes for metagenomic binning, comparative biology and taxonomic classification.</title>
        <authorList>
            <person name="Goeker M."/>
        </authorList>
    </citation>
    <scope>NUCLEOTIDE SEQUENCE [LARGE SCALE GENOMIC DNA]</scope>
    <source>
        <strain evidence="2">DSM 22019</strain>
    </source>
</reference>
<dbReference type="PANTHER" id="PTHR30595:SF6">
    <property type="entry name" value="SCHLAFEN ALBA-2 DOMAIN-CONTAINING PROTEIN"/>
    <property type="match status" value="1"/>
</dbReference>
<accession>A0ABU0NED8</accession>
<evidence type="ECO:0000259" key="1">
    <source>
        <dbReference type="Pfam" id="PF04326"/>
    </source>
</evidence>
<gene>
    <name evidence="2" type="ORF">J2Z63_000397</name>
</gene>
<dbReference type="Gene3D" id="3.30.950.30">
    <property type="entry name" value="Schlafen, AAA domain"/>
    <property type="match status" value="1"/>
</dbReference>
<dbReference type="Proteomes" id="UP001236620">
    <property type="component" value="Unassembled WGS sequence"/>
</dbReference>
<dbReference type="Gene3D" id="3.30.565.60">
    <property type="match status" value="1"/>
</dbReference>
<dbReference type="PANTHER" id="PTHR30595">
    <property type="entry name" value="GLPR-RELATED TRANSCRIPTIONAL REPRESSOR"/>
    <property type="match status" value="1"/>
</dbReference>
<dbReference type="InterPro" id="IPR038461">
    <property type="entry name" value="Schlafen_AlbA_2_dom_sf"/>
</dbReference>
<proteinExistence type="predicted"/>
<dbReference type="Pfam" id="PF13749">
    <property type="entry name" value="HATPase_c_4"/>
    <property type="match status" value="1"/>
</dbReference>
<protein>
    <submittedName>
        <fullName evidence="2">ATP-dependent DNA helicase RecG</fullName>
        <ecNumber evidence="2">3.6.4.12</ecNumber>
    </submittedName>
</protein>
<keyword evidence="2" id="KW-0347">Helicase</keyword>
<keyword evidence="2" id="KW-0547">Nucleotide-binding</keyword>
<keyword evidence="2" id="KW-0378">Hydrolase</keyword>
<evidence type="ECO:0000313" key="3">
    <source>
        <dbReference type="Proteomes" id="UP001236620"/>
    </source>
</evidence>